<keyword evidence="11" id="KW-0732">Signal</keyword>
<dbReference type="FunFam" id="1.10.510.10:FF:000358">
    <property type="entry name" value="Putative leucine-rich repeat receptor-like serine/threonine-protein kinase"/>
    <property type="match status" value="1"/>
</dbReference>
<evidence type="ECO:0000256" key="19">
    <source>
        <dbReference type="ARBA" id="ARBA00023180"/>
    </source>
</evidence>
<keyword evidence="26" id="KW-1185">Reference proteome</keyword>
<dbReference type="FunFam" id="3.80.10.10:FF:000041">
    <property type="entry name" value="LRR receptor-like serine/threonine-protein kinase ERECTA"/>
    <property type="match status" value="1"/>
</dbReference>
<evidence type="ECO:0000256" key="20">
    <source>
        <dbReference type="ARBA" id="ARBA00047899"/>
    </source>
</evidence>
<dbReference type="PANTHER" id="PTHR27008">
    <property type="entry name" value="OS04G0122200 PROTEIN"/>
    <property type="match status" value="1"/>
</dbReference>
<dbReference type="Pfam" id="PF00560">
    <property type="entry name" value="LRR_1"/>
    <property type="match status" value="6"/>
</dbReference>
<dbReference type="PROSITE" id="PS50011">
    <property type="entry name" value="PROTEIN_KINASE_DOM"/>
    <property type="match status" value="1"/>
</dbReference>
<evidence type="ECO:0000256" key="21">
    <source>
        <dbReference type="ARBA" id="ARBA00048679"/>
    </source>
</evidence>
<evidence type="ECO:0000256" key="4">
    <source>
        <dbReference type="ARBA" id="ARBA00012513"/>
    </source>
</evidence>
<evidence type="ECO:0000256" key="11">
    <source>
        <dbReference type="ARBA" id="ARBA00022729"/>
    </source>
</evidence>
<dbReference type="InterPro" id="IPR000719">
    <property type="entry name" value="Prot_kinase_dom"/>
</dbReference>
<dbReference type="GO" id="GO:0051707">
    <property type="term" value="P:response to other organism"/>
    <property type="evidence" value="ECO:0007669"/>
    <property type="project" value="UniProtKB-ARBA"/>
</dbReference>
<keyword evidence="16 23" id="KW-1133">Transmembrane helix</keyword>
<dbReference type="Gene3D" id="3.30.200.20">
    <property type="entry name" value="Phosphorylase Kinase, domain 1"/>
    <property type="match status" value="1"/>
</dbReference>
<keyword evidence="13 22" id="KW-0547">Nucleotide-binding</keyword>
<evidence type="ECO:0000256" key="1">
    <source>
        <dbReference type="ARBA" id="ARBA00004251"/>
    </source>
</evidence>
<keyword evidence="14" id="KW-0418">Kinase</keyword>
<comment type="subcellular location">
    <subcellularLocation>
        <location evidence="1">Cell membrane</location>
        <topology evidence="1">Single-pass type I membrane protein</topology>
    </subcellularLocation>
</comment>
<keyword evidence="9" id="KW-0808">Transferase</keyword>
<feature type="domain" description="Protein kinase" evidence="24">
    <location>
        <begin position="698"/>
        <end position="972"/>
    </location>
</feature>
<dbReference type="GO" id="GO:0005524">
    <property type="term" value="F:ATP binding"/>
    <property type="evidence" value="ECO:0007669"/>
    <property type="project" value="UniProtKB-UniRule"/>
</dbReference>
<keyword evidence="18" id="KW-0675">Receptor</keyword>
<keyword evidence="19" id="KW-0325">Glycoprotein</keyword>
<evidence type="ECO:0000256" key="14">
    <source>
        <dbReference type="ARBA" id="ARBA00022777"/>
    </source>
</evidence>
<dbReference type="InterPro" id="IPR008271">
    <property type="entry name" value="Ser/Thr_kinase_AS"/>
</dbReference>
<evidence type="ECO:0000256" key="6">
    <source>
        <dbReference type="ARBA" id="ARBA00022527"/>
    </source>
</evidence>
<dbReference type="SMART" id="SM00220">
    <property type="entry name" value="S_TKc"/>
    <property type="match status" value="1"/>
</dbReference>
<evidence type="ECO:0000256" key="12">
    <source>
        <dbReference type="ARBA" id="ARBA00022737"/>
    </source>
</evidence>
<dbReference type="EC" id="2.7.11.1" evidence="4"/>
<dbReference type="PROSITE" id="PS00108">
    <property type="entry name" value="PROTEIN_KINASE_ST"/>
    <property type="match status" value="1"/>
</dbReference>
<reference evidence="25 26" key="1">
    <citation type="journal article" date="2018" name="Proc. Natl. Acad. Sci. U.S.A.">
        <title>Draft genome sequence of Camellia sinensis var. sinensis provides insights into the evolution of the tea genome and tea quality.</title>
        <authorList>
            <person name="Wei C."/>
            <person name="Yang H."/>
            <person name="Wang S."/>
            <person name="Zhao J."/>
            <person name="Liu C."/>
            <person name="Gao L."/>
            <person name="Xia E."/>
            <person name="Lu Y."/>
            <person name="Tai Y."/>
            <person name="She G."/>
            <person name="Sun J."/>
            <person name="Cao H."/>
            <person name="Tong W."/>
            <person name="Gao Q."/>
            <person name="Li Y."/>
            <person name="Deng W."/>
            <person name="Jiang X."/>
            <person name="Wang W."/>
            <person name="Chen Q."/>
            <person name="Zhang S."/>
            <person name="Li H."/>
            <person name="Wu J."/>
            <person name="Wang P."/>
            <person name="Li P."/>
            <person name="Shi C."/>
            <person name="Zheng F."/>
            <person name="Jian J."/>
            <person name="Huang B."/>
            <person name="Shan D."/>
            <person name="Shi M."/>
            <person name="Fang C."/>
            <person name="Yue Y."/>
            <person name="Li F."/>
            <person name="Li D."/>
            <person name="Wei S."/>
            <person name="Han B."/>
            <person name="Jiang C."/>
            <person name="Yin Y."/>
            <person name="Xia T."/>
            <person name="Zhang Z."/>
            <person name="Bennetzen J.L."/>
            <person name="Zhao S."/>
            <person name="Wan X."/>
        </authorList>
    </citation>
    <scope>NUCLEOTIDE SEQUENCE [LARGE SCALE GENOMIC DNA]</scope>
    <source>
        <strain evidence="26">cv. Shuchazao</strain>
        <tissue evidence="25">Leaf</tissue>
    </source>
</reference>
<dbReference type="FunFam" id="3.80.10.10:FF:000275">
    <property type="entry name" value="Leucine-rich repeat receptor-like protein kinase"/>
    <property type="match status" value="1"/>
</dbReference>
<dbReference type="InterPro" id="IPR001611">
    <property type="entry name" value="Leu-rich_rpt"/>
</dbReference>
<evidence type="ECO:0000259" key="24">
    <source>
        <dbReference type="PROSITE" id="PS50011"/>
    </source>
</evidence>
<keyword evidence="6" id="KW-0723">Serine/threonine-protein kinase</keyword>
<proteinExistence type="inferred from homology"/>
<keyword evidence="10 23" id="KW-0812">Transmembrane</keyword>
<keyword evidence="12" id="KW-0677">Repeat</keyword>
<keyword evidence="15 22" id="KW-0067">ATP-binding</keyword>
<dbReference type="Pfam" id="PF08263">
    <property type="entry name" value="LRRNT_2"/>
    <property type="match status" value="1"/>
</dbReference>
<evidence type="ECO:0000256" key="18">
    <source>
        <dbReference type="ARBA" id="ARBA00023170"/>
    </source>
</evidence>
<dbReference type="Gene3D" id="3.80.10.10">
    <property type="entry name" value="Ribonuclease Inhibitor"/>
    <property type="match status" value="3"/>
</dbReference>
<dbReference type="Gene3D" id="1.10.510.10">
    <property type="entry name" value="Transferase(Phosphotransferase) domain 1"/>
    <property type="match status" value="1"/>
</dbReference>
<keyword evidence="5" id="KW-1003">Cell membrane</keyword>
<keyword evidence="8" id="KW-0433">Leucine-rich repeat</keyword>
<dbReference type="Pfam" id="PF23598">
    <property type="entry name" value="LRR_14"/>
    <property type="match status" value="1"/>
</dbReference>
<sequence>MFKLFGVLRSVVSTAAILLCLCMPTSIILGGNETDHLAMLSIKAQITRDPLLVTSSWNDSLHFCQWEGVSCGRHHQRVIGLNLESRNLEGSISPSIGNLSFLRIVNLSNNSFQGEIPREMGKLFRLRVLDLNGNLFGGQIPASLSNCSNLRVLRLSNKKLIGILPEDAFTQLVQLHISSNNLLGSIPASFGNLSTLKLFLAQKNLLEGSIPDTLGSLKSLTYVSLSENKLTGTIPPCIYNISSLTAFEAPNNLLEGSLPQNLGLTLPNIKRLNLWGNQLSGSIPVSRSNASKLEYLDLSLNNFSPGVAVNFGNLVNFSWLSLFTAGLGTGDANDLDFVSTLANYSKLSVIELQENNFGGVLPNSLANFSTKLQYLTVAKNKIFGNIPADIGNLVSLGALDLHYNQLTGSIPNSIGKLDKLQQLGFGKNKLSGEIPSSIANLTLLTKLWLEQNHFQGNIPSSLGNFLGLIELHLNGNNLSGSIPQEVIGLSSLSISLDLSGNCLIGPIPLEVGNLRNLVELNLSYNKLSGEIPTSLGSCHTLGYLYLDNNALIGAIPQSLSSLKGIEELGLSHNNLTGQIPKFLNSFPFLRILNLSFNDLEGEIPIGRVFQNATAISISGNNKLCGGIPTLQLPSCASKKEKKLIIPIICGVLGIIFALSVLLLCWLRKMGKQSFVASCLMDSSMDMSYRKLFKATNGFSSDNLIGSGSFGSVYKGILHPNEKAIAVKLLDQENRGASRSFITECKTLGNIRHRNLVKIISACASVDFQGNDFKALIYEFMENGSLESWLHPTPQTCVAHKQPRSLNLFQRLNIAIDVASALDYLHNHCYNTIIHCDIKPSNILLDSDMTAHVGDFGLARLLQQPNNELSKSRTSFVGIRGTTGYAAPEYGMGTGVSIHGDVYSYGILLLELFTGKRPTDDMFIEGLNLHRLAKIALPERVMEIIDQKLISAIDEEETSKVNSKTQMEGEKFIECLILILRVGVECSEESPRERITIVDAAKKLHSIKEMLLGRRISTNVQIVQIE</sequence>
<dbReference type="FunFam" id="3.80.10.10:FF:000288">
    <property type="entry name" value="LRR receptor-like serine/threonine-protein kinase EFR"/>
    <property type="match status" value="1"/>
</dbReference>
<dbReference type="InterPro" id="IPR003591">
    <property type="entry name" value="Leu-rich_rpt_typical-subtyp"/>
</dbReference>
<dbReference type="InterPro" id="IPR011009">
    <property type="entry name" value="Kinase-like_dom_sf"/>
</dbReference>
<comment type="catalytic activity">
    <reaction evidence="21">
        <text>L-seryl-[protein] + ATP = O-phospho-L-seryl-[protein] + ADP + H(+)</text>
        <dbReference type="Rhea" id="RHEA:17989"/>
        <dbReference type="Rhea" id="RHEA-COMP:9863"/>
        <dbReference type="Rhea" id="RHEA-COMP:11604"/>
        <dbReference type="ChEBI" id="CHEBI:15378"/>
        <dbReference type="ChEBI" id="CHEBI:29999"/>
        <dbReference type="ChEBI" id="CHEBI:30616"/>
        <dbReference type="ChEBI" id="CHEBI:83421"/>
        <dbReference type="ChEBI" id="CHEBI:456216"/>
        <dbReference type="EC" id="2.7.11.1"/>
    </reaction>
</comment>
<dbReference type="GO" id="GO:0006952">
    <property type="term" value="P:defense response"/>
    <property type="evidence" value="ECO:0007669"/>
    <property type="project" value="UniProtKB-ARBA"/>
</dbReference>
<dbReference type="InterPro" id="IPR051809">
    <property type="entry name" value="Plant_receptor-like_S/T_kinase"/>
</dbReference>
<evidence type="ECO:0000313" key="26">
    <source>
        <dbReference type="Proteomes" id="UP000306102"/>
    </source>
</evidence>
<dbReference type="InterPro" id="IPR032675">
    <property type="entry name" value="LRR_dom_sf"/>
</dbReference>
<dbReference type="PANTHER" id="PTHR27008:SF596">
    <property type="entry name" value="OS02G0215500 PROTEIN"/>
    <property type="match status" value="1"/>
</dbReference>
<evidence type="ECO:0000256" key="23">
    <source>
        <dbReference type="SAM" id="Phobius"/>
    </source>
</evidence>
<name>A0A4S4EXN5_CAMSN</name>
<evidence type="ECO:0000313" key="25">
    <source>
        <dbReference type="EMBL" id="THG21186.1"/>
    </source>
</evidence>
<evidence type="ECO:0000256" key="16">
    <source>
        <dbReference type="ARBA" id="ARBA00022989"/>
    </source>
</evidence>
<comment type="caution">
    <text evidence="25">The sequence shown here is derived from an EMBL/GenBank/DDBJ whole genome shotgun (WGS) entry which is preliminary data.</text>
</comment>
<evidence type="ECO:0000256" key="10">
    <source>
        <dbReference type="ARBA" id="ARBA00022692"/>
    </source>
</evidence>
<comment type="catalytic activity">
    <reaction evidence="20">
        <text>L-threonyl-[protein] + ATP = O-phospho-L-threonyl-[protein] + ADP + H(+)</text>
        <dbReference type="Rhea" id="RHEA:46608"/>
        <dbReference type="Rhea" id="RHEA-COMP:11060"/>
        <dbReference type="Rhea" id="RHEA-COMP:11605"/>
        <dbReference type="ChEBI" id="CHEBI:15378"/>
        <dbReference type="ChEBI" id="CHEBI:30013"/>
        <dbReference type="ChEBI" id="CHEBI:30616"/>
        <dbReference type="ChEBI" id="CHEBI:61977"/>
        <dbReference type="ChEBI" id="CHEBI:456216"/>
        <dbReference type="EC" id="2.7.11.1"/>
    </reaction>
</comment>
<dbReference type="InterPro" id="IPR017441">
    <property type="entry name" value="Protein_kinase_ATP_BS"/>
</dbReference>
<dbReference type="InterPro" id="IPR013210">
    <property type="entry name" value="LRR_N_plant-typ"/>
</dbReference>
<evidence type="ECO:0000256" key="13">
    <source>
        <dbReference type="ARBA" id="ARBA00022741"/>
    </source>
</evidence>
<evidence type="ECO:0000256" key="3">
    <source>
        <dbReference type="ARBA" id="ARBA00009592"/>
    </source>
</evidence>
<dbReference type="SMART" id="SM00369">
    <property type="entry name" value="LRR_TYP"/>
    <property type="match status" value="8"/>
</dbReference>
<keyword evidence="7" id="KW-0597">Phosphoprotein</keyword>
<evidence type="ECO:0000256" key="5">
    <source>
        <dbReference type="ARBA" id="ARBA00022475"/>
    </source>
</evidence>
<evidence type="ECO:0000256" key="15">
    <source>
        <dbReference type="ARBA" id="ARBA00022840"/>
    </source>
</evidence>
<dbReference type="InterPro" id="IPR055414">
    <property type="entry name" value="LRR_R13L4/SHOC2-like"/>
</dbReference>
<dbReference type="FunFam" id="3.30.200.20:FF:000432">
    <property type="entry name" value="LRR receptor-like serine/threonine-protein kinase EFR"/>
    <property type="match status" value="1"/>
</dbReference>
<dbReference type="GO" id="GO:0004674">
    <property type="term" value="F:protein serine/threonine kinase activity"/>
    <property type="evidence" value="ECO:0007669"/>
    <property type="project" value="UniProtKB-KW"/>
</dbReference>
<dbReference type="SUPFAM" id="SSF56112">
    <property type="entry name" value="Protein kinase-like (PK-like)"/>
    <property type="match status" value="1"/>
</dbReference>
<evidence type="ECO:0000256" key="17">
    <source>
        <dbReference type="ARBA" id="ARBA00023136"/>
    </source>
</evidence>
<gene>
    <name evidence="25" type="ORF">TEA_006500</name>
</gene>
<dbReference type="STRING" id="542762.A0A4S4EXN5"/>
<feature type="binding site" evidence="22">
    <location>
        <position position="727"/>
    </location>
    <ligand>
        <name>ATP</name>
        <dbReference type="ChEBI" id="CHEBI:30616"/>
    </ligand>
</feature>
<dbReference type="Proteomes" id="UP000306102">
    <property type="component" value="Unassembled WGS sequence"/>
</dbReference>
<keyword evidence="17 23" id="KW-0472">Membrane</keyword>
<comment type="similarity">
    <text evidence="2">Belongs to the protein kinase superfamily. Ser/Thr protein kinase family.</text>
</comment>
<evidence type="ECO:0000256" key="9">
    <source>
        <dbReference type="ARBA" id="ARBA00022679"/>
    </source>
</evidence>
<evidence type="ECO:0000256" key="2">
    <source>
        <dbReference type="ARBA" id="ARBA00008684"/>
    </source>
</evidence>
<dbReference type="AlphaFoldDB" id="A0A4S4EXN5"/>
<accession>A0A4S4EXN5</accession>
<dbReference type="PROSITE" id="PS00107">
    <property type="entry name" value="PROTEIN_KINASE_ATP"/>
    <property type="match status" value="1"/>
</dbReference>
<dbReference type="EMBL" id="SDRB02001519">
    <property type="protein sequence ID" value="THG21186.1"/>
    <property type="molecule type" value="Genomic_DNA"/>
</dbReference>
<evidence type="ECO:0000256" key="8">
    <source>
        <dbReference type="ARBA" id="ARBA00022614"/>
    </source>
</evidence>
<comment type="similarity">
    <text evidence="3">Belongs to the RLP family.</text>
</comment>
<feature type="transmembrane region" description="Helical" evidence="23">
    <location>
        <begin position="643"/>
        <end position="666"/>
    </location>
</feature>
<protein>
    <recommendedName>
        <fullName evidence="4">non-specific serine/threonine protein kinase</fullName>
        <ecNumber evidence="4">2.7.11.1</ecNumber>
    </recommendedName>
</protein>
<dbReference type="Pfam" id="PF00069">
    <property type="entry name" value="Pkinase"/>
    <property type="match status" value="1"/>
</dbReference>
<evidence type="ECO:0000256" key="22">
    <source>
        <dbReference type="PROSITE-ProRule" id="PRU10141"/>
    </source>
</evidence>
<evidence type="ECO:0000256" key="7">
    <source>
        <dbReference type="ARBA" id="ARBA00022553"/>
    </source>
</evidence>
<organism evidence="25 26">
    <name type="scientific">Camellia sinensis var. sinensis</name>
    <name type="common">China tea</name>
    <dbReference type="NCBI Taxonomy" id="542762"/>
    <lineage>
        <taxon>Eukaryota</taxon>
        <taxon>Viridiplantae</taxon>
        <taxon>Streptophyta</taxon>
        <taxon>Embryophyta</taxon>
        <taxon>Tracheophyta</taxon>
        <taxon>Spermatophyta</taxon>
        <taxon>Magnoliopsida</taxon>
        <taxon>eudicotyledons</taxon>
        <taxon>Gunneridae</taxon>
        <taxon>Pentapetalae</taxon>
        <taxon>asterids</taxon>
        <taxon>Ericales</taxon>
        <taxon>Theaceae</taxon>
        <taxon>Camellia</taxon>
    </lineage>
</organism>
<dbReference type="SUPFAM" id="SSF52058">
    <property type="entry name" value="L domain-like"/>
    <property type="match status" value="2"/>
</dbReference>
<dbReference type="GO" id="GO:0005886">
    <property type="term" value="C:plasma membrane"/>
    <property type="evidence" value="ECO:0007669"/>
    <property type="project" value="UniProtKB-SubCell"/>
</dbReference>